<evidence type="ECO:0000313" key="1">
    <source>
        <dbReference type="EMBL" id="KAI9917860.1"/>
    </source>
</evidence>
<sequence length="94" mass="10055">MLASVGAVSVFATEGVAVSKNLERGARGPSAWKRIGEAFASMYHGIKTLPVSLGTYCLILFCVQFGFTAYDGNEGQFFGVEVFRGDSLDADFCT</sequence>
<accession>A0ACC0WG82</accession>
<evidence type="ECO:0000313" key="2">
    <source>
        <dbReference type="Proteomes" id="UP001163321"/>
    </source>
</evidence>
<name>A0ACC0WG82_9STRA</name>
<dbReference type="EMBL" id="CM047592">
    <property type="protein sequence ID" value="KAI9917860.1"/>
    <property type="molecule type" value="Genomic_DNA"/>
</dbReference>
<dbReference type="Proteomes" id="UP001163321">
    <property type="component" value="Chromosome 13"/>
</dbReference>
<reference evidence="1 2" key="1">
    <citation type="journal article" date="2022" name="bioRxiv">
        <title>The genome of the oomycete Peronosclerospora sorghi, a cosmopolitan pathogen of maize and sorghum, is inflated with dispersed pseudogenes.</title>
        <authorList>
            <person name="Fletcher K."/>
            <person name="Martin F."/>
            <person name="Isakeit T."/>
            <person name="Cavanaugh K."/>
            <person name="Magill C."/>
            <person name="Michelmore R."/>
        </authorList>
    </citation>
    <scope>NUCLEOTIDE SEQUENCE [LARGE SCALE GENOMIC DNA]</scope>
    <source>
        <strain evidence="1">P6</strain>
    </source>
</reference>
<keyword evidence="2" id="KW-1185">Reference proteome</keyword>
<organism evidence="1 2">
    <name type="scientific">Peronosclerospora sorghi</name>
    <dbReference type="NCBI Taxonomy" id="230839"/>
    <lineage>
        <taxon>Eukaryota</taxon>
        <taxon>Sar</taxon>
        <taxon>Stramenopiles</taxon>
        <taxon>Oomycota</taxon>
        <taxon>Peronosporomycetes</taxon>
        <taxon>Peronosporales</taxon>
        <taxon>Peronosporaceae</taxon>
        <taxon>Peronosclerospora</taxon>
    </lineage>
</organism>
<gene>
    <name evidence="1" type="ORF">PsorP6_013279</name>
</gene>
<comment type="caution">
    <text evidence="1">The sequence shown here is derived from an EMBL/GenBank/DDBJ whole genome shotgun (WGS) entry which is preliminary data.</text>
</comment>
<protein>
    <submittedName>
        <fullName evidence="1">Uncharacterized protein</fullName>
    </submittedName>
</protein>
<proteinExistence type="predicted"/>